<dbReference type="EMBL" id="QGKM01000019">
    <property type="protein sequence ID" value="PWQ98026.1"/>
    <property type="molecule type" value="Genomic_DNA"/>
</dbReference>
<sequence>MNITQLIIRFFLVITGIALLAVCAGFYLQHEAALALWPWPDGRLSYIFIASILAAIATPVIWMGLSGELAAMRGGALDFATTYLGLTGTLLLAGVAASELVPMPQTLVAVVAATLFNLVLFWISEHFEFKDRRPVPALVRLSFIIFTLLLIGVGVTLIMRMPAIFPWPLQPQSSVVFGWVFLGAAMYFLYGSIKPVWGNFRGQLVGFLAYDLVLILPFIEHLNTVKAEHQLSLYVYTGVIIYSAVLSLYFLFIHPTTRFGSYYDELDFV</sequence>
<keyword evidence="1" id="KW-1133">Transmembrane helix</keyword>
<organism evidence="2 3">
    <name type="scientific">Leucothrix pacifica</name>
    <dbReference type="NCBI Taxonomy" id="1247513"/>
    <lineage>
        <taxon>Bacteria</taxon>
        <taxon>Pseudomonadati</taxon>
        <taxon>Pseudomonadota</taxon>
        <taxon>Gammaproteobacteria</taxon>
        <taxon>Thiotrichales</taxon>
        <taxon>Thiotrichaceae</taxon>
        <taxon>Leucothrix</taxon>
    </lineage>
</organism>
<feature type="transmembrane region" description="Helical" evidence="1">
    <location>
        <begin position="202"/>
        <end position="219"/>
    </location>
</feature>
<feature type="transmembrane region" description="Helical" evidence="1">
    <location>
        <begin position="171"/>
        <end position="190"/>
    </location>
</feature>
<comment type="caution">
    <text evidence="2">The sequence shown here is derived from an EMBL/GenBank/DDBJ whole genome shotgun (WGS) entry which is preliminary data.</text>
</comment>
<evidence type="ECO:0000256" key="1">
    <source>
        <dbReference type="SAM" id="Phobius"/>
    </source>
</evidence>
<dbReference type="OrthoDB" id="9780088at2"/>
<feature type="transmembrane region" description="Helical" evidence="1">
    <location>
        <begin position="103"/>
        <end position="123"/>
    </location>
</feature>
<dbReference type="AlphaFoldDB" id="A0A317CHJ1"/>
<evidence type="ECO:0000313" key="3">
    <source>
        <dbReference type="Proteomes" id="UP000245539"/>
    </source>
</evidence>
<name>A0A317CHJ1_9GAMM</name>
<feature type="transmembrane region" description="Helical" evidence="1">
    <location>
        <begin position="44"/>
        <end position="65"/>
    </location>
</feature>
<accession>A0A317CHJ1</accession>
<feature type="transmembrane region" description="Helical" evidence="1">
    <location>
        <begin position="135"/>
        <end position="159"/>
    </location>
</feature>
<protein>
    <submittedName>
        <fullName evidence="2">Uncharacterized protein</fullName>
    </submittedName>
</protein>
<dbReference type="Proteomes" id="UP000245539">
    <property type="component" value="Unassembled WGS sequence"/>
</dbReference>
<keyword evidence="1" id="KW-0812">Transmembrane</keyword>
<feature type="transmembrane region" description="Helical" evidence="1">
    <location>
        <begin position="231"/>
        <end position="252"/>
    </location>
</feature>
<feature type="transmembrane region" description="Helical" evidence="1">
    <location>
        <begin position="77"/>
        <end position="97"/>
    </location>
</feature>
<keyword evidence="3" id="KW-1185">Reference proteome</keyword>
<keyword evidence="1" id="KW-0472">Membrane</keyword>
<feature type="transmembrane region" description="Helical" evidence="1">
    <location>
        <begin position="7"/>
        <end position="28"/>
    </location>
</feature>
<dbReference type="RefSeq" id="WP_109837285.1">
    <property type="nucleotide sequence ID" value="NZ_QGKM01000019.1"/>
</dbReference>
<proteinExistence type="predicted"/>
<evidence type="ECO:0000313" key="2">
    <source>
        <dbReference type="EMBL" id="PWQ98026.1"/>
    </source>
</evidence>
<reference evidence="2 3" key="1">
    <citation type="submission" date="2018-05" db="EMBL/GenBank/DDBJ databases">
        <title>Leucothrix arctica sp. nov., isolated from Arctic seawater.</title>
        <authorList>
            <person name="Choi A."/>
            <person name="Baek K."/>
        </authorList>
    </citation>
    <scope>NUCLEOTIDE SEQUENCE [LARGE SCALE GENOMIC DNA]</scope>
    <source>
        <strain evidence="2 3">JCM 18388</strain>
    </source>
</reference>
<gene>
    <name evidence="2" type="ORF">DKW60_08785</name>
</gene>